<dbReference type="EMBL" id="JAPEVG010000068">
    <property type="protein sequence ID" value="KAJ8488085.1"/>
    <property type="molecule type" value="Genomic_DNA"/>
</dbReference>
<accession>A0AAD7TX88</accession>
<name>A0AAD7TX88_9APHY</name>
<evidence type="ECO:0000313" key="2">
    <source>
        <dbReference type="EMBL" id="KAJ8488085.1"/>
    </source>
</evidence>
<feature type="compositionally biased region" description="Polar residues" evidence="1">
    <location>
        <begin position="93"/>
        <end position="109"/>
    </location>
</feature>
<comment type="caution">
    <text evidence="2">The sequence shown here is derived from an EMBL/GenBank/DDBJ whole genome shotgun (WGS) entry which is preliminary data.</text>
</comment>
<evidence type="ECO:0000313" key="3">
    <source>
        <dbReference type="Proteomes" id="UP001215151"/>
    </source>
</evidence>
<protein>
    <submittedName>
        <fullName evidence="2">Uncharacterized protein</fullName>
    </submittedName>
</protein>
<feature type="region of interest" description="Disordered" evidence="1">
    <location>
        <begin position="138"/>
        <end position="191"/>
    </location>
</feature>
<evidence type="ECO:0000256" key="1">
    <source>
        <dbReference type="SAM" id="MobiDB-lite"/>
    </source>
</evidence>
<sequence length="241" mass="25403">MHDPCMLGPYACDHDGESPSEDFLPLPPGSGIDSDDLRGLGYERYDDDDSDSDDETEIEAEEERRDVRGGDVLPNEALPNAGGVSTASTSSSELTLQGGTTSGASSPTVESFMLATPNQIEHYVDIWDVSLASVPSELELATDGSNSPAASVSTTPTTSESHALGSPATSSGISTPALSSSDLDGAGSHEDVDHEDLVAFVTDLLRSHPLQEDADSEAAPTWSDWLEHWVLAPDLDEECHS</sequence>
<proteinExistence type="predicted"/>
<organism evidence="2 3">
    <name type="scientific">Trametes cubensis</name>
    <dbReference type="NCBI Taxonomy" id="1111947"/>
    <lineage>
        <taxon>Eukaryota</taxon>
        <taxon>Fungi</taxon>
        <taxon>Dikarya</taxon>
        <taxon>Basidiomycota</taxon>
        <taxon>Agaricomycotina</taxon>
        <taxon>Agaricomycetes</taxon>
        <taxon>Polyporales</taxon>
        <taxon>Polyporaceae</taxon>
        <taxon>Trametes</taxon>
    </lineage>
</organism>
<dbReference type="Proteomes" id="UP001215151">
    <property type="component" value="Unassembled WGS sequence"/>
</dbReference>
<feature type="compositionally biased region" description="Polar residues" evidence="1">
    <location>
        <begin position="167"/>
        <end position="182"/>
    </location>
</feature>
<keyword evidence="3" id="KW-1185">Reference proteome</keyword>
<reference evidence="2" key="1">
    <citation type="submission" date="2022-11" db="EMBL/GenBank/DDBJ databases">
        <title>Genome Sequence of Cubamyces cubensis.</title>
        <authorList>
            <person name="Buettner E."/>
        </authorList>
    </citation>
    <scope>NUCLEOTIDE SEQUENCE</scope>
    <source>
        <strain evidence="2">MPL-01</strain>
    </source>
</reference>
<gene>
    <name evidence="2" type="ORF">ONZ51_g3781</name>
</gene>
<feature type="compositionally biased region" description="Low complexity" evidence="1">
    <location>
        <begin position="81"/>
        <end position="92"/>
    </location>
</feature>
<feature type="compositionally biased region" description="Basic and acidic residues" evidence="1">
    <location>
        <begin position="35"/>
        <end position="44"/>
    </location>
</feature>
<feature type="compositionally biased region" description="Low complexity" evidence="1">
    <location>
        <begin position="145"/>
        <end position="161"/>
    </location>
</feature>
<dbReference type="AlphaFoldDB" id="A0AAD7TX88"/>
<feature type="region of interest" description="Disordered" evidence="1">
    <location>
        <begin position="1"/>
        <end position="110"/>
    </location>
</feature>
<feature type="compositionally biased region" description="Acidic residues" evidence="1">
    <location>
        <begin position="45"/>
        <end position="61"/>
    </location>
</feature>